<feature type="transmembrane region" description="Helical" evidence="10">
    <location>
        <begin position="179"/>
        <end position="199"/>
    </location>
</feature>
<keyword evidence="9 10" id="KW-0472">Membrane</keyword>
<evidence type="ECO:0000256" key="5">
    <source>
        <dbReference type="ARBA" id="ARBA00022692"/>
    </source>
</evidence>
<evidence type="ECO:0000256" key="3">
    <source>
        <dbReference type="ARBA" id="ARBA00022448"/>
    </source>
</evidence>
<dbReference type="Gene3D" id="1.20.1640.10">
    <property type="entry name" value="Multidrug efflux transporter AcrB transmembrane domain"/>
    <property type="match status" value="1"/>
</dbReference>
<evidence type="ECO:0000259" key="11">
    <source>
        <dbReference type="Pfam" id="PF02355"/>
    </source>
</evidence>
<evidence type="ECO:0000256" key="9">
    <source>
        <dbReference type="ARBA" id="ARBA00023136"/>
    </source>
</evidence>
<evidence type="ECO:0000256" key="2">
    <source>
        <dbReference type="ARBA" id="ARBA00015792"/>
    </source>
</evidence>
<feature type="transmembrane region" description="Helical" evidence="10">
    <location>
        <begin position="48"/>
        <end position="66"/>
    </location>
</feature>
<evidence type="ECO:0000313" key="12">
    <source>
        <dbReference type="EMBL" id="MPN22649.1"/>
    </source>
</evidence>
<dbReference type="Pfam" id="PF02355">
    <property type="entry name" value="SecD_SecF_C"/>
    <property type="match status" value="1"/>
</dbReference>
<evidence type="ECO:0000256" key="10">
    <source>
        <dbReference type="SAM" id="Phobius"/>
    </source>
</evidence>
<dbReference type="GO" id="GO:0015450">
    <property type="term" value="F:protein-transporting ATPase activity"/>
    <property type="evidence" value="ECO:0007669"/>
    <property type="project" value="InterPro"/>
</dbReference>
<dbReference type="InterPro" id="IPR022813">
    <property type="entry name" value="SecD/SecF_arch_bac"/>
</dbReference>
<keyword evidence="5 10" id="KW-0812">Transmembrane</keyword>
<dbReference type="PANTHER" id="PTHR30081:SF8">
    <property type="entry name" value="PROTEIN TRANSLOCASE SUBUNIT SECF"/>
    <property type="match status" value="1"/>
</dbReference>
<dbReference type="SUPFAM" id="SSF82866">
    <property type="entry name" value="Multidrug efflux transporter AcrB transmembrane domain"/>
    <property type="match status" value="1"/>
</dbReference>
<proteinExistence type="predicted"/>
<keyword evidence="3" id="KW-0813">Transport</keyword>
<evidence type="ECO:0000256" key="4">
    <source>
        <dbReference type="ARBA" id="ARBA00022475"/>
    </source>
</evidence>
<dbReference type="PRINTS" id="PR01755">
    <property type="entry name" value="SECFTRNLCASE"/>
</dbReference>
<evidence type="ECO:0000256" key="7">
    <source>
        <dbReference type="ARBA" id="ARBA00022989"/>
    </source>
</evidence>
<dbReference type="EMBL" id="VSSQ01070936">
    <property type="protein sequence ID" value="MPN22649.1"/>
    <property type="molecule type" value="Genomic_DNA"/>
</dbReference>
<keyword evidence="8" id="KW-0811">Translocation</keyword>
<feature type="domain" description="Protein export membrane protein SecD/SecF C-terminal" evidence="11">
    <location>
        <begin position="28"/>
        <end position="204"/>
    </location>
</feature>
<dbReference type="InterPro" id="IPR048634">
    <property type="entry name" value="SecD_SecF_C"/>
</dbReference>
<accession>A0A645GA20</accession>
<dbReference type="PANTHER" id="PTHR30081">
    <property type="entry name" value="PROTEIN-EXPORT MEMBRANE PROTEIN SEC"/>
    <property type="match status" value="1"/>
</dbReference>
<dbReference type="InterPro" id="IPR022645">
    <property type="entry name" value="SecD/SecF_bac"/>
</dbReference>
<dbReference type="InterPro" id="IPR005665">
    <property type="entry name" value="SecF_bac"/>
</dbReference>
<comment type="subcellular location">
    <subcellularLocation>
        <location evidence="1">Cell membrane</location>
        <topology evidence="1">Multi-pass membrane protein</topology>
    </subcellularLocation>
</comment>
<organism evidence="12">
    <name type="scientific">bioreactor metagenome</name>
    <dbReference type="NCBI Taxonomy" id="1076179"/>
    <lineage>
        <taxon>unclassified sequences</taxon>
        <taxon>metagenomes</taxon>
        <taxon>ecological metagenomes</taxon>
    </lineage>
</organism>
<feature type="transmembrane region" description="Helical" evidence="10">
    <location>
        <begin position="152"/>
        <end position="173"/>
    </location>
</feature>
<keyword evidence="6" id="KW-0653">Protein transport</keyword>
<dbReference type="NCBIfam" id="TIGR00916">
    <property type="entry name" value="2A0604s01"/>
    <property type="match status" value="1"/>
</dbReference>
<feature type="transmembrane region" description="Helical" evidence="10">
    <location>
        <begin position="73"/>
        <end position="94"/>
    </location>
</feature>
<reference evidence="12" key="1">
    <citation type="submission" date="2019-08" db="EMBL/GenBank/DDBJ databases">
        <authorList>
            <person name="Kucharzyk K."/>
            <person name="Murdoch R.W."/>
            <person name="Higgins S."/>
            <person name="Loffler F."/>
        </authorList>
    </citation>
    <scope>NUCLEOTIDE SEQUENCE</scope>
</reference>
<keyword evidence="4" id="KW-1003">Cell membrane</keyword>
<dbReference type="AlphaFoldDB" id="A0A645GA20"/>
<evidence type="ECO:0000256" key="6">
    <source>
        <dbReference type="ARBA" id="ARBA00022927"/>
    </source>
</evidence>
<dbReference type="NCBIfam" id="TIGR00966">
    <property type="entry name" value="transloc_SecF"/>
    <property type="match status" value="1"/>
</dbReference>
<dbReference type="GO" id="GO:0006886">
    <property type="term" value="P:intracellular protein transport"/>
    <property type="evidence" value="ECO:0007669"/>
    <property type="project" value="InterPro"/>
</dbReference>
<evidence type="ECO:0000256" key="1">
    <source>
        <dbReference type="ARBA" id="ARBA00004651"/>
    </source>
</evidence>
<sequence>MPGESDAQSSEAADKVVSQLRTDFPGAHFQVAGMDRVGPTVGAEIRTSAIYAGLLALFGILVYVAFRYEFSFAVGAVIAIIHDLLMTTGWYFLAGREMNATTVAALLTIIGFSINDTIVIFDRIREMRELNKDKSYYELINLAVNECMGRTLLTSLTTMLVVLSLLVFGGGAIFDFALIMFFGMFTGTYSTIFIASAFINTWHKRAVRRERVNAEALKKAAQAADATAKA</sequence>
<feature type="transmembrane region" description="Helical" evidence="10">
    <location>
        <begin position="100"/>
        <end position="121"/>
    </location>
</feature>
<dbReference type="GO" id="GO:0005886">
    <property type="term" value="C:plasma membrane"/>
    <property type="evidence" value="ECO:0007669"/>
    <property type="project" value="UniProtKB-SubCell"/>
</dbReference>
<dbReference type="InterPro" id="IPR055344">
    <property type="entry name" value="SecD_SecF_C_bact"/>
</dbReference>
<evidence type="ECO:0000256" key="8">
    <source>
        <dbReference type="ARBA" id="ARBA00023010"/>
    </source>
</evidence>
<protein>
    <recommendedName>
        <fullName evidence="2">Protein translocase subunit SecF</fullName>
    </recommendedName>
</protein>
<name>A0A645GA20_9ZZZZ</name>
<gene>
    <name evidence="12" type="primary">secF_25</name>
    <name evidence="12" type="ORF">SDC9_170032</name>
</gene>
<comment type="caution">
    <text evidence="12">The sequence shown here is derived from an EMBL/GenBank/DDBJ whole genome shotgun (WGS) entry which is preliminary data.</text>
</comment>
<keyword evidence="7 10" id="KW-1133">Transmembrane helix</keyword>